<proteinExistence type="predicted"/>
<name>A0A1F4UKL8_UNCKA</name>
<reference evidence="1 2" key="1">
    <citation type="journal article" date="2016" name="Nat. Commun.">
        <title>Thousands of microbial genomes shed light on interconnected biogeochemical processes in an aquifer system.</title>
        <authorList>
            <person name="Anantharaman K."/>
            <person name="Brown C.T."/>
            <person name="Hug L.A."/>
            <person name="Sharon I."/>
            <person name="Castelle C.J."/>
            <person name="Probst A.J."/>
            <person name="Thomas B.C."/>
            <person name="Singh A."/>
            <person name="Wilkins M.J."/>
            <person name="Karaoz U."/>
            <person name="Brodie E.L."/>
            <person name="Williams K.H."/>
            <person name="Hubbard S.S."/>
            <person name="Banfield J.F."/>
        </authorList>
    </citation>
    <scope>NUCLEOTIDE SEQUENCE [LARGE SCALE GENOMIC DNA]</scope>
</reference>
<organism evidence="1 2">
    <name type="scientific">candidate division WWE3 bacterium RBG_19FT_COMBO_34_6</name>
    <dbReference type="NCBI Taxonomy" id="1802612"/>
    <lineage>
        <taxon>Bacteria</taxon>
        <taxon>Katanobacteria</taxon>
    </lineage>
</organism>
<accession>A0A1F4UKL8</accession>
<comment type="caution">
    <text evidence="1">The sequence shown here is derived from an EMBL/GenBank/DDBJ whole genome shotgun (WGS) entry which is preliminary data.</text>
</comment>
<dbReference type="Proteomes" id="UP000178615">
    <property type="component" value="Unassembled WGS sequence"/>
</dbReference>
<evidence type="ECO:0000313" key="2">
    <source>
        <dbReference type="Proteomes" id="UP000178615"/>
    </source>
</evidence>
<dbReference type="AlphaFoldDB" id="A0A1F4UKL8"/>
<gene>
    <name evidence="1" type="ORF">A2V49_03420</name>
</gene>
<protein>
    <submittedName>
        <fullName evidence="1">Uncharacterized protein</fullName>
    </submittedName>
</protein>
<dbReference type="EMBL" id="MEUV01000036">
    <property type="protein sequence ID" value="OGC45459.1"/>
    <property type="molecule type" value="Genomic_DNA"/>
</dbReference>
<sequence length="91" mass="10300">MLKDEIPQEETPLVVDTPIGKKMIPISGIELARDIWGKGSDRKVEKNITDDIIYPDEVRIIDVSDKDVTLSMKETSQVVIIPLEYLPDYEG</sequence>
<evidence type="ECO:0000313" key="1">
    <source>
        <dbReference type="EMBL" id="OGC45459.1"/>
    </source>
</evidence>